<keyword evidence="5 6" id="KW-0472">Membrane</keyword>
<gene>
    <name evidence="8" type="ORF">PMH09_00875</name>
</gene>
<keyword evidence="3 6" id="KW-0812">Transmembrane</keyword>
<proteinExistence type="inferred from homology"/>
<comment type="similarity">
    <text evidence="2">Belongs to the MscS (TC 1.A.23) family.</text>
</comment>
<dbReference type="InterPro" id="IPR011014">
    <property type="entry name" value="MscS_channel_TM-2"/>
</dbReference>
<feature type="transmembrane region" description="Helical" evidence="6">
    <location>
        <begin position="75"/>
        <end position="93"/>
    </location>
</feature>
<dbReference type="Gene3D" id="2.30.30.60">
    <property type="match status" value="1"/>
</dbReference>
<comment type="caution">
    <text evidence="8">The sequence shown here is derived from an EMBL/GenBank/DDBJ whole genome shotgun (WGS) entry which is preliminary data.</text>
</comment>
<dbReference type="Pfam" id="PF00924">
    <property type="entry name" value="MS_channel_2nd"/>
    <property type="match status" value="1"/>
</dbReference>
<organism evidence="8 9">
    <name type="scientific">Roseofilum casamattae BLCC-M143</name>
    <dbReference type="NCBI Taxonomy" id="3022442"/>
    <lineage>
        <taxon>Bacteria</taxon>
        <taxon>Bacillati</taxon>
        <taxon>Cyanobacteriota</taxon>
        <taxon>Cyanophyceae</taxon>
        <taxon>Desertifilales</taxon>
        <taxon>Desertifilaceae</taxon>
        <taxon>Roseofilum</taxon>
        <taxon>Roseofilum casamattae</taxon>
    </lineage>
</organism>
<evidence type="ECO:0000256" key="4">
    <source>
        <dbReference type="ARBA" id="ARBA00022989"/>
    </source>
</evidence>
<reference evidence="8 9" key="1">
    <citation type="submission" date="2023-01" db="EMBL/GenBank/DDBJ databases">
        <title>Novel diversity within Roseofilum (Cyanobacteria; Desertifilaceae) from marine benthic mats with descriptions of four novel species.</title>
        <authorList>
            <person name="Wang Y."/>
            <person name="Berthold D.E."/>
            <person name="Hu J."/>
            <person name="Lefler F.W."/>
            <person name="Laughinghouse H.D. IV."/>
        </authorList>
    </citation>
    <scope>NUCLEOTIDE SEQUENCE [LARGE SCALE GENOMIC DNA]</scope>
    <source>
        <strain evidence="8 9">BLCC-M143</strain>
    </source>
</reference>
<evidence type="ECO:0000313" key="9">
    <source>
        <dbReference type="Proteomes" id="UP001232992"/>
    </source>
</evidence>
<dbReference type="Gene3D" id="1.10.287.1260">
    <property type="match status" value="1"/>
</dbReference>
<sequence length="378" mass="42510">MSDDLLLNQIDPELLSETLQLALRLGLFLASVAIAPQIGRSLPLLLWQVLKWNQNYTEINARDVYKRYVKPVQNLIAVMGGLIFVALNLNWLIIYEELYGFLGFFVYSALSIGLLWFASQATRQIIRQSVIHLVKRWFGEVNEIVLVFETLIYIVIVLVAIVIFARGLQLDLFTLSASLGIGGVAVAFASQQALGRLVGTLELYLDRPYLPGEYIRVTFNPYAEEVYGRIESIGLRSTKIRIVARNTVTIVPNSMMASLNIENISRGKKIMAILCLNFNKLLKEGECALVRQIIDRETIVFRDLDRASTQVQFESSENNGHTRARAIFFLTGSSRNSVELRKGLLELANEAIAQKLAAYNITFTTPDPIVYIDSPMSI</sequence>
<evidence type="ECO:0000259" key="7">
    <source>
        <dbReference type="Pfam" id="PF00924"/>
    </source>
</evidence>
<evidence type="ECO:0000313" key="8">
    <source>
        <dbReference type="EMBL" id="MDJ1181734.1"/>
    </source>
</evidence>
<evidence type="ECO:0000256" key="1">
    <source>
        <dbReference type="ARBA" id="ARBA00004141"/>
    </source>
</evidence>
<dbReference type="SUPFAM" id="SSF50182">
    <property type="entry name" value="Sm-like ribonucleoproteins"/>
    <property type="match status" value="1"/>
</dbReference>
<feature type="domain" description="Mechanosensitive ion channel MscS" evidence="7">
    <location>
        <begin position="197"/>
        <end position="266"/>
    </location>
</feature>
<evidence type="ECO:0000256" key="3">
    <source>
        <dbReference type="ARBA" id="ARBA00022692"/>
    </source>
</evidence>
<dbReference type="SUPFAM" id="SSF82861">
    <property type="entry name" value="Mechanosensitive channel protein MscS (YggB), transmembrane region"/>
    <property type="match status" value="1"/>
</dbReference>
<keyword evidence="4 6" id="KW-1133">Transmembrane helix</keyword>
<evidence type="ECO:0000256" key="5">
    <source>
        <dbReference type="ARBA" id="ARBA00023136"/>
    </source>
</evidence>
<dbReference type="InterPro" id="IPR006685">
    <property type="entry name" value="MscS_channel_2nd"/>
</dbReference>
<comment type="subcellular location">
    <subcellularLocation>
        <location evidence="1">Membrane</location>
        <topology evidence="1">Multi-pass membrane protein</topology>
    </subcellularLocation>
</comment>
<dbReference type="PANTHER" id="PTHR30566">
    <property type="entry name" value="YNAI-RELATED MECHANOSENSITIVE ION CHANNEL"/>
    <property type="match status" value="1"/>
</dbReference>
<dbReference type="InterPro" id="IPR010920">
    <property type="entry name" value="LSM_dom_sf"/>
</dbReference>
<feature type="transmembrane region" description="Helical" evidence="6">
    <location>
        <begin position="144"/>
        <end position="166"/>
    </location>
</feature>
<dbReference type="PANTHER" id="PTHR30566:SF5">
    <property type="entry name" value="MECHANOSENSITIVE ION CHANNEL PROTEIN 1, MITOCHONDRIAL-RELATED"/>
    <property type="match status" value="1"/>
</dbReference>
<protein>
    <submittedName>
        <fullName evidence="8">Mechanosensitive ion channel</fullName>
    </submittedName>
</protein>
<accession>A0ABT7BRB2</accession>
<feature type="transmembrane region" description="Helical" evidence="6">
    <location>
        <begin position="99"/>
        <end position="118"/>
    </location>
</feature>
<dbReference type="InterPro" id="IPR023408">
    <property type="entry name" value="MscS_beta-dom_sf"/>
</dbReference>
<evidence type="ECO:0000256" key="6">
    <source>
        <dbReference type="SAM" id="Phobius"/>
    </source>
</evidence>
<dbReference type="EMBL" id="JAQOSQ010000001">
    <property type="protein sequence ID" value="MDJ1181734.1"/>
    <property type="molecule type" value="Genomic_DNA"/>
</dbReference>
<evidence type="ECO:0000256" key="2">
    <source>
        <dbReference type="ARBA" id="ARBA00008017"/>
    </source>
</evidence>
<dbReference type="RefSeq" id="WP_283756388.1">
    <property type="nucleotide sequence ID" value="NZ_JAQOSQ010000001.1"/>
</dbReference>
<dbReference type="Proteomes" id="UP001232992">
    <property type="component" value="Unassembled WGS sequence"/>
</dbReference>
<keyword evidence="9" id="KW-1185">Reference proteome</keyword>
<name>A0ABT7BRB2_9CYAN</name>